<keyword evidence="1" id="KW-0472">Membrane</keyword>
<evidence type="ECO:0000313" key="2">
    <source>
        <dbReference type="EMBL" id="KKN91378.1"/>
    </source>
</evidence>
<evidence type="ECO:0000256" key="1">
    <source>
        <dbReference type="SAM" id="Phobius"/>
    </source>
</evidence>
<sequence length="323" mass="35415">MEALLILGGVVVFLCAWVWLAVASRAMPVGLFVVALAAPVLTLLLRRKGYSRPARLLLLLGIVISLSGLGLLYREQPEQFDQLVSGRWVKQPADSALSGTLMEQPFVPNDVRWQGNHLIFSEKAGERTRRSLVVKFDRAEALLQGTAIDLLPGDAGPWPELVLQWYTGALEPPGLRRLDSAYSMSLSLAAQGDEQTQMIVHLHLPAEFGTRLSGSVLLNSQPQWFGKSAAVPAAVEPAPQLPQAPVISLDWQEISLLALLDEPRVFVGQAVRLTTTSGKEFVGVLKAVTAEKRVVLAMPQGANQVDFQFHPVDIQRLETRPRR</sequence>
<keyword evidence="1" id="KW-0812">Transmembrane</keyword>
<feature type="transmembrane region" description="Helical" evidence="1">
    <location>
        <begin position="56"/>
        <end position="73"/>
    </location>
</feature>
<keyword evidence="1" id="KW-1133">Transmembrane helix</keyword>
<organism evidence="2">
    <name type="scientific">marine sediment metagenome</name>
    <dbReference type="NCBI Taxonomy" id="412755"/>
    <lineage>
        <taxon>unclassified sequences</taxon>
        <taxon>metagenomes</taxon>
        <taxon>ecological metagenomes</taxon>
    </lineage>
</organism>
<dbReference type="AlphaFoldDB" id="A0A0F9XHF8"/>
<protein>
    <submittedName>
        <fullName evidence="2">Uncharacterized protein</fullName>
    </submittedName>
</protein>
<gene>
    <name evidence="2" type="ORF">LCGC14_0219240</name>
</gene>
<proteinExistence type="predicted"/>
<dbReference type="EMBL" id="LAZR01000104">
    <property type="protein sequence ID" value="KKN91378.1"/>
    <property type="molecule type" value="Genomic_DNA"/>
</dbReference>
<feature type="transmembrane region" description="Helical" evidence="1">
    <location>
        <begin position="5"/>
        <end position="22"/>
    </location>
</feature>
<comment type="caution">
    <text evidence="2">The sequence shown here is derived from an EMBL/GenBank/DDBJ whole genome shotgun (WGS) entry which is preliminary data.</text>
</comment>
<accession>A0A0F9XHF8</accession>
<feature type="transmembrane region" description="Helical" evidence="1">
    <location>
        <begin position="28"/>
        <end position="44"/>
    </location>
</feature>
<reference evidence="2" key="1">
    <citation type="journal article" date="2015" name="Nature">
        <title>Complex archaea that bridge the gap between prokaryotes and eukaryotes.</title>
        <authorList>
            <person name="Spang A."/>
            <person name="Saw J.H."/>
            <person name="Jorgensen S.L."/>
            <person name="Zaremba-Niedzwiedzka K."/>
            <person name="Martijn J."/>
            <person name="Lind A.E."/>
            <person name="van Eijk R."/>
            <person name="Schleper C."/>
            <person name="Guy L."/>
            <person name="Ettema T.J."/>
        </authorList>
    </citation>
    <scope>NUCLEOTIDE SEQUENCE</scope>
</reference>
<name>A0A0F9XHF8_9ZZZZ</name>